<evidence type="ECO:0000313" key="4">
    <source>
        <dbReference type="Proteomes" id="UP001152797"/>
    </source>
</evidence>
<dbReference type="EMBL" id="CAMXCT010002443">
    <property type="protein sequence ID" value="CAI3998182.1"/>
    <property type="molecule type" value="Genomic_DNA"/>
</dbReference>
<proteinExistence type="predicted"/>
<evidence type="ECO:0000313" key="3">
    <source>
        <dbReference type="EMBL" id="CAL1151557.1"/>
    </source>
</evidence>
<keyword evidence="1" id="KW-0732">Signal</keyword>
<reference evidence="2" key="1">
    <citation type="submission" date="2022-10" db="EMBL/GenBank/DDBJ databases">
        <authorList>
            <person name="Chen Y."/>
            <person name="Dougan E. K."/>
            <person name="Chan C."/>
            <person name="Rhodes N."/>
            <person name="Thang M."/>
        </authorList>
    </citation>
    <scope>NUCLEOTIDE SEQUENCE</scope>
</reference>
<evidence type="ECO:0000313" key="2">
    <source>
        <dbReference type="EMBL" id="CAI3998182.1"/>
    </source>
</evidence>
<reference evidence="3" key="2">
    <citation type="submission" date="2024-04" db="EMBL/GenBank/DDBJ databases">
        <authorList>
            <person name="Chen Y."/>
            <person name="Shah S."/>
            <person name="Dougan E. K."/>
            <person name="Thang M."/>
            <person name="Chan C."/>
        </authorList>
    </citation>
    <scope>NUCLEOTIDE SEQUENCE [LARGE SCALE GENOMIC DNA]</scope>
</reference>
<sequence>MSRLGSVCALLLLLPTASADTADTADTADAVNSTLAPKDAEMWGNFVFCNCGLTCETQPGTFFGQSCTCHTCTNGTIRNSTGLRGALNSTSQLSQSLQGPAVRSGWSPSSGRPQVLECRCGRYCSYGRQLGGGRGGTYFCFVFACNPCR</sequence>
<evidence type="ECO:0000256" key="1">
    <source>
        <dbReference type="SAM" id="SignalP"/>
    </source>
</evidence>
<accession>A0A9P1G5L9</accession>
<feature type="signal peptide" evidence="1">
    <location>
        <begin position="1"/>
        <end position="19"/>
    </location>
</feature>
<dbReference type="EMBL" id="CAMXCT030002443">
    <property type="protein sequence ID" value="CAL4785494.1"/>
    <property type="molecule type" value="Genomic_DNA"/>
</dbReference>
<comment type="caution">
    <text evidence="2">The sequence shown here is derived from an EMBL/GenBank/DDBJ whole genome shotgun (WGS) entry which is preliminary data.</text>
</comment>
<keyword evidence="4" id="KW-1185">Reference proteome</keyword>
<feature type="chain" id="PRO_5043272537" evidence="1">
    <location>
        <begin position="20"/>
        <end position="149"/>
    </location>
</feature>
<gene>
    <name evidence="2" type="ORF">C1SCF055_LOCUS24501</name>
</gene>
<dbReference type="Proteomes" id="UP001152797">
    <property type="component" value="Unassembled WGS sequence"/>
</dbReference>
<dbReference type="EMBL" id="CAMXCT020002443">
    <property type="protein sequence ID" value="CAL1151557.1"/>
    <property type="molecule type" value="Genomic_DNA"/>
</dbReference>
<protein>
    <submittedName>
        <fullName evidence="2">Uncharacterized protein</fullName>
    </submittedName>
</protein>
<dbReference type="AlphaFoldDB" id="A0A9P1G5L9"/>
<name>A0A9P1G5L9_9DINO</name>
<organism evidence="2">
    <name type="scientific">Cladocopium goreaui</name>
    <dbReference type="NCBI Taxonomy" id="2562237"/>
    <lineage>
        <taxon>Eukaryota</taxon>
        <taxon>Sar</taxon>
        <taxon>Alveolata</taxon>
        <taxon>Dinophyceae</taxon>
        <taxon>Suessiales</taxon>
        <taxon>Symbiodiniaceae</taxon>
        <taxon>Cladocopium</taxon>
    </lineage>
</organism>